<organism evidence="2 3">
    <name type="scientific">Clostridium aromativorans</name>
    <dbReference type="NCBI Taxonomy" id="2836848"/>
    <lineage>
        <taxon>Bacteria</taxon>
        <taxon>Bacillati</taxon>
        <taxon>Bacillota</taxon>
        <taxon>Clostridia</taxon>
        <taxon>Eubacteriales</taxon>
        <taxon>Clostridiaceae</taxon>
        <taxon>Clostridium</taxon>
    </lineage>
</organism>
<gene>
    <name evidence="2" type="ORF">LN736_13210</name>
</gene>
<reference evidence="2" key="1">
    <citation type="submission" date="2021-11" db="EMBL/GenBank/DDBJ databases">
        <authorList>
            <person name="Qingchun L."/>
            <person name="Dong Z."/>
            <person name="Zongwei Q."/>
            <person name="Jia Z."/>
            <person name="Duotao L."/>
        </authorList>
    </citation>
    <scope>NUCLEOTIDE SEQUENCE</scope>
    <source>
        <strain evidence="2">WLY-B-L2</strain>
    </source>
</reference>
<dbReference type="Proteomes" id="UP001165422">
    <property type="component" value="Unassembled WGS sequence"/>
</dbReference>
<keyword evidence="1" id="KW-0472">Membrane</keyword>
<dbReference type="RefSeq" id="WP_229981697.1">
    <property type="nucleotide sequence ID" value="NZ_JAJJPB010000018.1"/>
</dbReference>
<name>A0ABS8N9U2_9CLOT</name>
<evidence type="ECO:0000313" key="2">
    <source>
        <dbReference type="EMBL" id="MCC9295820.1"/>
    </source>
</evidence>
<dbReference type="EMBL" id="JAJJPB010000018">
    <property type="protein sequence ID" value="MCC9295820.1"/>
    <property type="molecule type" value="Genomic_DNA"/>
</dbReference>
<feature type="transmembrane region" description="Helical" evidence="1">
    <location>
        <begin position="109"/>
        <end position="131"/>
    </location>
</feature>
<proteinExistence type="predicted"/>
<protein>
    <recommendedName>
        <fullName evidence="4">Integral membrane protein</fullName>
    </recommendedName>
</protein>
<comment type="caution">
    <text evidence="2">The sequence shown here is derived from an EMBL/GenBank/DDBJ whole genome shotgun (WGS) entry which is preliminary data.</text>
</comment>
<feature type="transmembrane region" description="Helical" evidence="1">
    <location>
        <begin position="180"/>
        <end position="200"/>
    </location>
</feature>
<feature type="transmembrane region" description="Helical" evidence="1">
    <location>
        <begin position="240"/>
        <end position="264"/>
    </location>
</feature>
<feature type="transmembrane region" description="Helical" evidence="1">
    <location>
        <begin position="7"/>
        <end position="29"/>
    </location>
</feature>
<feature type="transmembrane region" description="Helical" evidence="1">
    <location>
        <begin position="207"/>
        <end position="228"/>
    </location>
</feature>
<accession>A0ABS8N9U2</accession>
<evidence type="ECO:0008006" key="4">
    <source>
        <dbReference type="Google" id="ProtNLM"/>
    </source>
</evidence>
<keyword evidence="1" id="KW-0812">Transmembrane</keyword>
<evidence type="ECO:0000313" key="3">
    <source>
        <dbReference type="Proteomes" id="UP001165422"/>
    </source>
</evidence>
<evidence type="ECO:0000256" key="1">
    <source>
        <dbReference type="SAM" id="Phobius"/>
    </source>
</evidence>
<feature type="transmembrane region" description="Helical" evidence="1">
    <location>
        <begin position="49"/>
        <end position="71"/>
    </location>
</feature>
<sequence>MKLLIQLFIKTCVETANLTGMMIFVGFLLGMLRNYSLINFQRSLGNKAVMVTGFIGVPIHELSHGIAALLFGHRITAIKLLQKPDANGVMGYVEHSYDQNSIYEQIGNFFIGIAPIFGGIACMVALMYVSIPQTYNNFMNILMRNIHVETIDKSTVMGLAHSYLGLVKNIFSTGNFQNPYFYVFLFISICISSHISLSLADIRGASIGLTAIFFILFILNIFGLSKYIQEVNLIKYNILVTSFLVVAVIFSMITFLVSLFFVVVRRN</sequence>
<keyword evidence="3" id="KW-1185">Reference proteome</keyword>
<keyword evidence="1" id="KW-1133">Transmembrane helix</keyword>